<accession>A0ABR7EFF7</accession>
<proteinExistence type="predicted"/>
<dbReference type="RefSeq" id="WP_186857990.1">
    <property type="nucleotide sequence ID" value="NZ_JACOON010000004.1"/>
</dbReference>
<organism evidence="1 2">
    <name type="scientific">Christensenella tenuis</name>
    <dbReference type="NCBI Taxonomy" id="2763033"/>
    <lineage>
        <taxon>Bacteria</taxon>
        <taxon>Bacillati</taxon>
        <taxon>Bacillota</taxon>
        <taxon>Clostridia</taxon>
        <taxon>Christensenellales</taxon>
        <taxon>Christensenellaceae</taxon>
        <taxon>Christensenella</taxon>
    </lineage>
</organism>
<name>A0ABR7EFF7_9FIRM</name>
<comment type="caution">
    <text evidence="1">The sequence shown here is derived from an EMBL/GenBank/DDBJ whole genome shotgun (WGS) entry which is preliminary data.</text>
</comment>
<reference evidence="1 2" key="1">
    <citation type="submission" date="2020-08" db="EMBL/GenBank/DDBJ databases">
        <title>Genome public.</title>
        <authorList>
            <person name="Liu C."/>
            <person name="Sun Q."/>
        </authorList>
    </citation>
    <scope>NUCLEOTIDE SEQUENCE [LARGE SCALE GENOMIC DNA]</scope>
    <source>
        <strain evidence="1 2">NSJ-35</strain>
    </source>
</reference>
<protein>
    <submittedName>
        <fullName evidence="1">Uncharacterized protein</fullName>
    </submittedName>
</protein>
<keyword evidence="2" id="KW-1185">Reference proteome</keyword>
<sequence length="60" mass="6893">MDITRETRYTIYCNRCGDTETYDELGGHPTKQDAEKAFRKSGWIEKDGETLCPKCMRGGE</sequence>
<evidence type="ECO:0000313" key="2">
    <source>
        <dbReference type="Proteomes" id="UP000606889"/>
    </source>
</evidence>
<gene>
    <name evidence="1" type="ORF">H8S18_09080</name>
</gene>
<dbReference type="Proteomes" id="UP000606889">
    <property type="component" value="Unassembled WGS sequence"/>
</dbReference>
<evidence type="ECO:0000313" key="1">
    <source>
        <dbReference type="EMBL" id="MBC5648487.1"/>
    </source>
</evidence>
<dbReference type="EMBL" id="JACOON010000004">
    <property type="protein sequence ID" value="MBC5648487.1"/>
    <property type="molecule type" value="Genomic_DNA"/>
</dbReference>